<dbReference type="AlphaFoldDB" id="A0A9D4XJM6"/>
<sequence>MEETMSIDRGDMVLGLFLDSMTTNGPNQVVVNEQVEDIMKEDNKQKVVAGFPPPLPQEQCVPPHQRPAQSNQKAKQKQISKGSKGQERRHPRYDPIPVSYAHLLPILVNAGAIMPKQTEPAKFPYSYKHDPHATCGYHAGYVGHSTETCHVLKARVQELIDQKLLSFTPAIVEMPVEKRQSRRRDSESKMSTFTVQIGWLIFHPSSRSFKSSPNSIIPSSIFFISFNLRSSFDSTCTSQLVLQPSSSFVLNPGSAISRCCDQNLQPASIAATDIFFCNAHNQALTRNNHKSIHLREQQHAESYAEKR</sequence>
<dbReference type="Gramene" id="Psat04G0405300-T1">
    <property type="protein sequence ID" value="KAI5420115.1"/>
    <property type="gene ID" value="KIW84_044053"/>
</dbReference>
<reference evidence="2 3" key="1">
    <citation type="journal article" date="2022" name="Nat. Genet.">
        <title>Improved pea reference genome and pan-genome highlight genomic features and evolutionary characteristics.</title>
        <authorList>
            <person name="Yang T."/>
            <person name="Liu R."/>
            <person name="Luo Y."/>
            <person name="Hu S."/>
            <person name="Wang D."/>
            <person name="Wang C."/>
            <person name="Pandey M.K."/>
            <person name="Ge S."/>
            <person name="Xu Q."/>
            <person name="Li N."/>
            <person name="Li G."/>
            <person name="Huang Y."/>
            <person name="Saxena R.K."/>
            <person name="Ji Y."/>
            <person name="Li M."/>
            <person name="Yan X."/>
            <person name="He Y."/>
            <person name="Liu Y."/>
            <person name="Wang X."/>
            <person name="Xiang C."/>
            <person name="Varshney R.K."/>
            <person name="Ding H."/>
            <person name="Gao S."/>
            <person name="Zong X."/>
        </authorList>
    </citation>
    <scope>NUCLEOTIDE SEQUENCE [LARGE SCALE GENOMIC DNA]</scope>
    <source>
        <strain evidence="2 3">cv. Zhongwan 6</strain>
    </source>
</reference>
<comment type="caution">
    <text evidence="2">The sequence shown here is derived from an EMBL/GenBank/DDBJ whole genome shotgun (WGS) entry which is preliminary data.</text>
</comment>
<evidence type="ECO:0000256" key="1">
    <source>
        <dbReference type="SAM" id="MobiDB-lite"/>
    </source>
</evidence>
<evidence type="ECO:0000313" key="2">
    <source>
        <dbReference type="EMBL" id="KAI5420115.1"/>
    </source>
</evidence>
<organism evidence="2 3">
    <name type="scientific">Pisum sativum</name>
    <name type="common">Garden pea</name>
    <name type="synonym">Lathyrus oleraceus</name>
    <dbReference type="NCBI Taxonomy" id="3888"/>
    <lineage>
        <taxon>Eukaryota</taxon>
        <taxon>Viridiplantae</taxon>
        <taxon>Streptophyta</taxon>
        <taxon>Embryophyta</taxon>
        <taxon>Tracheophyta</taxon>
        <taxon>Spermatophyta</taxon>
        <taxon>Magnoliopsida</taxon>
        <taxon>eudicotyledons</taxon>
        <taxon>Gunneridae</taxon>
        <taxon>Pentapetalae</taxon>
        <taxon>rosids</taxon>
        <taxon>fabids</taxon>
        <taxon>Fabales</taxon>
        <taxon>Fabaceae</taxon>
        <taxon>Papilionoideae</taxon>
        <taxon>50 kb inversion clade</taxon>
        <taxon>NPAAA clade</taxon>
        <taxon>Hologalegina</taxon>
        <taxon>IRL clade</taxon>
        <taxon>Fabeae</taxon>
        <taxon>Lathyrus</taxon>
    </lineage>
</organism>
<proteinExistence type="predicted"/>
<accession>A0A9D4XJM6</accession>
<dbReference type="PANTHER" id="PTHR32108:SF9">
    <property type="entry name" value="REVERSE TRANSCRIPTASE RNASE H-LIKE DOMAIN-CONTAINING PROTEIN"/>
    <property type="match status" value="1"/>
</dbReference>
<gene>
    <name evidence="2" type="ORF">KIW84_044053</name>
</gene>
<keyword evidence="3" id="KW-1185">Reference proteome</keyword>
<feature type="region of interest" description="Disordered" evidence="1">
    <location>
        <begin position="42"/>
        <end position="93"/>
    </location>
</feature>
<evidence type="ECO:0000313" key="3">
    <source>
        <dbReference type="Proteomes" id="UP001058974"/>
    </source>
</evidence>
<dbReference type="Proteomes" id="UP001058974">
    <property type="component" value="Chromosome 4"/>
</dbReference>
<dbReference type="PANTHER" id="PTHR32108">
    <property type="entry name" value="DNA-DIRECTED RNA POLYMERASE SUBUNIT ALPHA"/>
    <property type="match status" value="1"/>
</dbReference>
<name>A0A9D4XJM6_PEA</name>
<protein>
    <submittedName>
        <fullName evidence="2">Uncharacterized protein</fullName>
    </submittedName>
</protein>
<dbReference type="EMBL" id="JAMSHJ010000004">
    <property type="protein sequence ID" value="KAI5420115.1"/>
    <property type="molecule type" value="Genomic_DNA"/>
</dbReference>